<feature type="region of interest" description="Disordered" evidence="2">
    <location>
        <begin position="404"/>
        <end position="499"/>
    </location>
</feature>
<evidence type="ECO:0000256" key="1">
    <source>
        <dbReference type="ARBA" id="ARBA00023054"/>
    </source>
</evidence>
<dbReference type="Proteomes" id="UP001275084">
    <property type="component" value="Unassembled WGS sequence"/>
</dbReference>
<feature type="compositionally biased region" description="Acidic residues" evidence="2">
    <location>
        <begin position="227"/>
        <end position="248"/>
    </location>
</feature>
<feature type="domain" description="Bud22" evidence="3">
    <location>
        <begin position="18"/>
        <end position="499"/>
    </location>
</feature>
<dbReference type="PANTHER" id="PTHR23325">
    <property type="entry name" value="SERUM RESPONSE FACTOR-BINDING"/>
    <property type="match status" value="1"/>
</dbReference>
<feature type="region of interest" description="Disordered" evidence="2">
    <location>
        <begin position="143"/>
        <end position="389"/>
    </location>
</feature>
<evidence type="ECO:0000259" key="3">
    <source>
        <dbReference type="Pfam" id="PF09073"/>
    </source>
</evidence>
<dbReference type="InterPro" id="IPR015158">
    <property type="entry name" value="Bud22_dom"/>
</dbReference>
<feature type="compositionally biased region" description="Basic and acidic residues" evidence="2">
    <location>
        <begin position="416"/>
        <end position="431"/>
    </location>
</feature>
<gene>
    <name evidence="4" type="ORF">B0T25DRAFT_459105</name>
</gene>
<dbReference type="InterPro" id="IPR037393">
    <property type="entry name" value="Bud22/SRFB1"/>
</dbReference>
<dbReference type="GO" id="GO:0030686">
    <property type="term" value="C:90S preribosome"/>
    <property type="evidence" value="ECO:0007669"/>
    <property type="project" value="TreeGrafter"/>
</dbReference>
<feature type="compositionally biased region" description="Low complexity" evidence="2">
    <location>
        <begin position="263"/>
        <end position="278"/>
    </location>
</feature>
<keyword evidence="1" id="KW-0175">Coiled coil</keyword>
<feature type="compositionally biased region" description="Acidic residues" evidence="2">
    <location>
        <begin position="178"/>
        <end position="201"/>
    </location>
</feature>
<dbReference type="GO" id="GO:0030490">
    <property type="term" value="P:maturation of SSU-rRNA"/>
    <property type="evidence" value="ECO:0007669"/>
    <property type="project" value="TreeGrafter"/>
</dbReference>
<feature type="compositionally biased region" description="Basic and acidic residues" evidence="2">
    <location>
        <begin position="163"/>
        <end position="177"/>
    </location>
</feature>
<keyword evidence="5" id="KW-1185">Reference proteome</keyword>
<dbReference type="Pfam" id="PF09073">
    <property type="entry name" value="BUD22"/>
    <property type="match status" value="1"/>
</dbReference>
<feature type="compositionally biased region" description="Basic and acidic residues" evidence="2">
    <location>
        <begin position="455"/>
        <end position="486"/>
    </location>
</feature>
<reference evidence="4" key="2">
    <citation type="submission" date="2023-06" db="EMBL/GenBank/DDBJ databases">
        <authorList>
            <consortium name="Lawrence Berkeley National Laboratory"/>
            <person name="Haridas S."/>
            <person name="Hensen N."/>
            <person name="Bonometti L."/>
            <person name="Westerberg I."/>
            <person name="Brannstrom I.O."/>
            <person name="Guillou S."/>
            <person name="Cros-Aarteil S."/>
            <person name="Calhoun S."/>
            <person name="Kuo A."/>
            <person name="Mondo S."/>
            <person name="Pangilinan J."/>
            <person name="Riley R."/>
            <person name="Labutti K."/>
            <person name="Andreopoulos B."/>
            <person name="Lipzen A."/>
            <person name="Chen C."/>
            <person name="Yanf M."/>
            <person name="Daum C."/>
            <person name="Ng V."/>
            <person name="Clum A."/>
            <person name="Steindorff A."/>
            <person name="Ohm R."/>
            <person name="Martin F."/>
            <person name="Silar P."/>
            <person name="Natvig D."/>
            <person name="Lalanne C."/>
            <person name="Gautier V."/>
            <person name="Ament-Velasquez S.L."/>
            <person name="Kruys A."/>
            <person name="Hutchinson M.I."/>
            <person name="Powell A.J."/>
            <person name="Barry K."/>
            <person name="Miller A.N."/>
            <person name="Grigoriev I.V."/>
            <person name="Debuchy R."/>
            <person name="Gladieux P."/>
            <person name="Thoren M.H."/>
            <person name="Johannesson H."/>
        </authorList>
    </citation>
    <scope>NUCLEOTIDE SEQUENCE</scope>
    <source>
        <strain evidence="4">CBS 955.72</strain>
    </source>
</reference>
<name>A0AAJ0HE10_9PEZI</name>
<evidence type="ECO:0000256" key="2">
    <source>
        <dbReference type="SAM" id="MobiDB-lite"/>
    </source>
</evidence>
<dbReference type="EMBL" id="JAUIQD010000005">
    <property type="protein sequence ID" value="KAK3349113.1"/>
    <property type="molecule type" value="Genomic_DNA"/>
</dbReference>
<reference evidence="4" key="1">
    <citation type="journal article" date="2023" name="Mol. Phylogenet. Evol.">
        <title>Genome-scale phylogeny and comparative genomics of the fungal order Sordariales.</title>
        <authorList>
            <person name="Hensen N."/>
            <person name="Bonometti L."/>
            <person name="Westerberg I."/>
            <person name="Brannstrom I.O."/>
            <person name="Guillou S."/>
            <person name="Cros-Aarteil S."/>
            <person name="Calhoun S."/>
            <person name="Haridas S."/>
            <person name="Kuo A."/>
            <person name="Mondo S."/>
            <person name="Pangilinan J."/>
            <person name="Riley R."/>
            <person name="LaButti K."/>
            <person name="Andreopoulos B."/>
            <person name="Lipzen A."/>
            <person name="Chen C."/>
            <person name="Yan M."/>
            <person name="Daum C."/>
            <person name="Ng V."/>
            <person name="Clum A."/>
            <person name="Steindorff A."/>
            <person name="Ohm R.A."/>
            <person name="Martin F."/>
            <person name="Silar P."/>
            <person name="Natvig D.O."/>
            <person name="Lalanne C."/>
            <person name="Gautier V."/>
            <person name="Ament-Velasquez S.L."/>
            <person name="Kruys A."/>
            <person name="Hutchinson M.I."/>
            <person name="Powell A.J."/>
            <person name="Barry K."/>
            <person name="Miller A.N."/>
            <person name="Grigoriev I.V."/>
            <person name="Debuchy R."/>
            <person name="Gladieux P."/>
            <person name="Hiltunen Thoren M."/>
            <person name="Johannesson H."/>
        </authorList>
    </citation>
    <scope>NUCLEOTIDE SEQUENCE</scope>
    <source>
        <strain evidence="4">CBS 955.72</strain>
    </source>
</reference>
<evidence type="ECO:0000313" key="4">
    <source>
        <dbReference type="EMBL" id="KAK3349113.1"/>
    </source>
</evidence>
<protein>
    <submittedName>
        <fullName evidence="4">Bud-site selection protein</fullName>
    </submittedName>
</protein>
<comment type="caution">
    <text evidence="4">The sequence shown here is derived from an EMBL/GenBank/DDBJ whole genome shotgun (WGS) entry which is preliminary data.</text>
</comment>
<proteinExistence type="predicted"/>
<organism evidence="4 5">
    <name type="scientific">Lasiosphaeria hispida</name>
    <dbReference type="NCBI Taxonomy" id="260671"/>
    <lineage>
        <taxon>Eukaryota</taxon>
        <taxon>Fungi</taxon>
        <taxon>Dikarya</taxon>
        <taxon>Ascomycota</taxon>
        <taxon>Pezizomycotina</taxon>
        <taxon>Sordariomycetes</taxon>
        <taxon>Sordariomycetidae</taxon>
        <taxon>Sordariales</taxon>
        <taxon>Lasiosphaeriaceae</taxon>
        <taxon>Lasiosphaeria</taxon>
    </lineage>
</organism>
<dbReference type="GO" id="GO:0005634">
    <property type="term" value="C:nucleus"/>
    <property type="evidence" value="ECO:0007669"/>
    <property type="project" value="TreeGrafter"/>
</dbReference>
<evidence type="ECO:0000313" key="5">
    <source>
        <dbReference type="Proteomes" id="UP001275084"/>
    </source>
</evidence>
<accession>A0AAJ0HE10</accession>
<dbReference type="PANTHER" id="PTHR23325:SF1">
    <property type="entry name" value="SERUM RESPONSE FACTOR-BINDING PROTEIN 1"/>
    <property type="match status" value="1"/>
</dbReference>
<sequence length="499" mass="54059">MPKRKRTEDDPEELLTRYRDELHHALKVAKGFERQRLSKRVRDPKALADKKARLQNEIVVLKSLDLHQAAHAHLCSALLRFKSIAESPKLPAEIKAGIPKPELSEDEKTALHNVTSSLCGHIEVRTVLDKAIAGICNAIGVPVPEKKGKGKKPAQDEVASGPKEGDKKTRSKEKSEVDVDEEERAIAELDDLLASSDDEGDAPDREVLKRAARSQKPAPRNLNPMEITEDEDADDESDDAEVDDDDILDPMAITSDEGEDAGSDAGSDSGSDSSSEASFDNFDDGPQPRIKTKRPKAPASDSGSDFGDERIASPYSDAGSDAGSDSGSDVIPPPKKAKKSMVAPITGPLTGSTFLPSLMGGYISGSGSDASDIDLAPRKNRRGQRARQAIWEKRYKQEALHLKKEAAAAAAGGRDSGWDAKRGAVDGESGKPWKRGIRNPLDARGQKGAEAPVVEGKREPPVRKRDDEGPLHPSWEAKRKAKEQMEKSIAFQGKKITFD</sequence>
<feature type="compositionally biased region" description="Low complexity" evidence="2">
    <location>
        <begin position="316"/>
        <end position="329"/>
    </location>
</feature>
<feature type="compositionally biased region" description="Low complexity" evidence="2">
    <location>
        <begin position="365"/>
        <end position="374"/>
    </location>
</feature>
<dbReference type="AlphaFoldDB" id="A0AAJ0HE10"/>